<keyword evidence="4" id="KW-1185">Reference proteome</keyword>
<reference evidence="3 4" key="1">
    <citation type="submission" date="2019-01" db="EMBL/GenBank/DDBJ databases">
        <authorList>
            <person name="Chen W.-M."/>
        </authorList>
    </citation>
    <scope>NUCLEOTIDE SEQUENCE [LARGE SCALE GENOMIC DNA]</scope>
    <source>
        <strain evidence="3 4">KYPY4</strain>
    </source>
</reference>
<comment type="caution">
    <text evidence="3">The sequence shown here is derived from an EMBL/GenBank/DDBJ whole genome shotgun (WGS) entry which is preliminary data.</text>
</comment>
<accession>A0A437RL60</accession>
<dbReference type="Pfam" id="PF13679">
    <property type="entry name" value="Methyltransf_32"/>
    <property type="match status" value="1"/>
</dbReference>
<dbReference type="AlphaFoldDB" id="A0A437RL60"/>
<dbReference type="Gene3D" id="3.40.50.150">
    <property type="entry name" value="Vaccinia Virus protein VP39"/>
    <property type="match status" value="1"/>
</dbReference>
<dbReference type="Proteomes" id="UP000285575">
    <property type="component" value="Unassembled WGS sequence"/>
</dbReference>
<proteinExistence type="predicted"/>
<evidence type="ECO:0000313" key="3">
    <source>
        <dbReference type="EMBL" id="RVU47499.1"/>
    </source>
</evidence>
<feature type="region of interest" description="Disordered" evidence="1">
    <location>
        <begin position="1"/>
        <end position="20"/>
    </location>
</feature>
<dbReference type="OrthoDB" id="5502211at2"/>
<dbReference type="RefSeq" id="WP_128227962.1">
    <property type="nucleotide sequence ID" value="NZ_SACR01000002.1"/>
</dbReference>
<keyword evidence="3" id="KW-0808">Transferase</keyword>
<dbReference type="InterPro" id="IPR025714">
    <property type="entry name" value="Methyltranfer_dom"/>
</dbReference>
<dbReference type="GO" id="GO:0008168">
    <property type="term" value="F:methyltransferase activity"/>
    <property type="evidence" value="ECO:0007669"/>
    <property type="project" value="UniProtKB-KW"/>
</dbReference>
<dbReference type="GO" id="GO:0032259">
    <property type="term" value="P:methylation"/>
    <property type="evidence" value="ECO:0007669"/>
    <property type="project" value="UniProtKB-KW"/>
</dbReference>
<organism evidence="3 4">
    <name type="scientific">Rubrivivax rivuli</name>
    <dbReference type="NCBI Taxonomy" id="1862385"/>
    <lineage>
        <taxon>Bacteria</taxon>
        <taxon>Pseudomonadati</taxon>
        <taxon>Pseudomonadota</taxon>
        <taxon>Betaproteobacteria</taxon>
        <taxon>Burkholderiales</taxon>
        <taxon>Sphaerotilaceae</taxon>
        <taxon>Rubrivivax</taxon>
    </lineage>
</organism>
<dbReference type="InterPro" id="IPR029063">
    <property type="entry name" value="SAM-dependent_MTases_sf"/>
</dbReference>
<dbReference type="PANTHER" id="PTHR13369:SF3">
    <property type="entry name" value="METHYLTRANSFERASE DOMAIN-CONTAINING PROTEIN"/>
    <property type="match status" value="1"/>
</dbReference>
<gene>
    <name evidence="3" type="ORF">EOE66_07090</name>
</gene>
<dbReference type="EMBL" id="SACR01000002">
    <property type="protein sequence ID" value="RVU47499.1"/>
    <property type="molecule type" value="Genomic_DNA"/>
</dbReference>
<evidence type="ECO:0000313" key="4">
    <source>
        <dbReference type="Proteomes" id="UP000285575"/>
    </source>
</evidence>
<dbReference type="SUPFAM" id="SSF53335">
    <property type="entry name" value="S-adenosyl-L-methionine-dependent methyltransferases"/>
    <property type="match status" value="1"/>
</dbReference>
<evidence type="ECO:0000259" key="2">
    <source>
        <dbReference type="Pfam" id="PF13679"/>
    </source>
</evidence>
<dbReference type="CDD" id="cd02440">
    <property type="entry name" value="AdoMet_MTases"/>
    <property type="match status" value="1"/>
</dbReference>
<sequence>MPEDAVTAAPSPSADDAEAARSAQARLRFWQRVDEALAQGRLHKLVLAQPEGVQPEDLQRITARPLQLRGEACLSLVYSHRTRDVTKNLPLAEARALLPTLAGKPGFRKLHLLAADGESQLAISKRGKALFSHTASAAAPPAADVAETAGHDREKQRWIDLQAPFLTALGVTTPQGTLVPAMARKWKQINKFVEVFAHALQRSPLAGAPVVKVADFGAGRGYLTFAIHHWLQHGLGVQAEVHGVELRPDLVQEAQASIQRLGLQGLRFEAGDVRDFQPGAMNVMIALHACDTATDHAIHLGLQAGAEIILCSPCCHKQIRPQLLSPHPLRPVFQHGIHAEQQAEMLTDSLRALLLEARGYDTQVFEFITLEHTRKNKMILAVKRPANAATARQREAALAQVAELKRFFGIREQALETLLQAEA</sequence>
<protein>
    <submittedName>
        <fullName evidence="3">SAM-dependent methyltransferase</fullName>
    </submittedName>
</protein>
<keyword evidence="3" id="KW-0489">Methyltransferase</keyword>
<name>A0A437RL60_9BURK</name>
<feature type="domain" description="Methyltransferase" evidence="2">
    <location>
        <begin position="184"/>
        <end position="321"/>
    </location>
</feature>
<evidence type="ECO:0000256" key="1">
    <source>
        <dbReference type="SAM" id="MobiDB-lite"/>
    </source>
</evidence>
<dbReference type="PANTHER" id="PTHR13369">
    <property type="match status" value="1"/>
</dbReference>
<dbReference type="GO" id="GO:0005737">
    <property type="term" value="C:cytoplasm"/>
    <property type="evidence" value="ECO:0007669"/>
    <property type="project" value="TreeGrafter"/>
</dbReference>